<comment type="subcellular location">
    <subcellularLocation>
        <location evidence="1">Membrane</location>
    </subcellularLocation>
</comment>
<keyword evidence="6 7" id="KW-0472">Membrane</keyword>
<dbReference type="InterPro" id="IPR013057">
    <property type="entry name" value="AA_transpt_TM"/>
</dbReference>
<evidence type="ECO:0000259" key="9">
    <source>
        <dbReference type="Pfam" id="PF01490"/>
    </source>
</evidence>
<accession>A0A5J5BMS2</accession>
<dbReference type="GO" id="GO:0006865">
    <property type="term" value="P:amino acid transport"/>
    <property type="evidence" value="ECO:0007669"/>
    <property type="project" value="UniProtKB-KW"/>
</dbReference>
<reference evidence="10 11" key="1">
    <citation type="submission" date="2019-09" db="EMBL/GenBank/DDBJ databases">
        <title>A chromosome-level genome assembly of the Chinese tupelo Nyssa sinensis.</title>
        <authorList>
            <person name="Yang X."/>
            <person name="Kang M."/>
            <person name="Yang Y."/>
            <person name="Xiong H."/>
            <person name="Wang M."/>
            <person name="Zhang Z."/>
            <person name="Wang Z."/>
            <person name="Wu H."/>
            <person name="Ma T."/>
            <person name="Liu J."/>
            <person name="Xi Z."/>
        </authorList>
    </citation>
    <scope>NUCLEOTIDE SEQUENCE [LARGE SCALE GENOMIC DNA]</scope>
    <source>
        <strain evidence="10">J267</strain>
        <tissue evidence="10">Leaf</tissue>
    </source>
</reference>
<keyword evidence="8" id="KW-0732">Signal</keyword>
<feature type="signal peptide" evidence="8">
    <location>
        <begin position="1"/>
        <end position="20"/>
    </location>
</feature>
<feature type="transmembrane region" description="Helical" evidence="7">
    <location>
        <begin position="90"/>
        <end position="113"/>
    </location>
</feature>
<keyword evidence="5 7" id="KW-1133">Transmembrane helix</keyword>
<feature type="transmembrane region" description="Helical" evidence="7">
    <location>
        <begin position="207"/>
        <end position="229"/>
    </location>
</feature>
<evidence type="ECO:0000256" key="8">
    <source>
        <dbReference type="SAM" id="SignalP"/>
    </source>
</evidence>
<dbReference type="Proteomes" id="UP000325577">
    <property type="component" value="Linkage Group LG11"/>
</dbReference>
<proteinExistence type="predicted"/>
<sequence length="276" mass="30244">MPSFHSLRHINLVSLRLCLAYSTCAIASSIYIGNSSKGPKKYYSLCCNTETPIFRIFNVPAIIATAFGNDPIPEIQATLAPPVKGKMFKALCVCYSIVTLNFFSVAIFGYWALGSKANGLILSNFLDDGKPLVPKWFVLMKNSFTILQLFAVGMPTNEVLERTFADPKKGEFSAQNVIPRLIPRSLCLITATTIAAMLPFFGDINAVIGVFGFMPLGLVLPVVFFNLAIKPSKRSLVFWFNATVDVDFSTLGVITAVAAVRQIVLDAKTHQLFTNI</sequence>
<dbReference type="PANTHER" id="PTHR48017">
    <property type="entry name" value="OS05G0424000 PROTEIN-RELATED"/>
    <property type="match status" value="1"/>
</dbReference>
<keyword evidence="2" id="KW-0813">Transport</keyword>
<evidence type="ECO:0000256" key="3">
    <source>
        <dbReference type="ARBA" id="ARBA00022692"/>
    </source>
</evidence>
<keyword evidence="11" id="KW-1185">Reference proteome</keyword>
<protein>
    <recommendedName>
        <fullName evidence="9">Amino acid transporter transmembrane domain-containing protein</fullName>
    </recommendedName>
</protein>
<evidence type="ECO:0000313" key="10">
    <source>
        <dbReference type="EMBL" id="KAA8544189.1"/>
    </source>
</evidence>
<name>A0A5J5BMS2_9ASTE</name>
<gene>
    <name evidence="10" type="ORF">F0562_022175</name>
</gene>
<evidence type="ECO:0000256" key="6">
    <source>
        <dbReference type="ARBA" id="ARBA00023136"/>
    </source>
</evidence>
<evidence type="ECO:0000256" key="4">
    <source>
        <dbReference type="ARBA" id="ARBA00022970"/>
    </source>
</evidence>
<evidence type="ECO:0000313" key="11">
    <source>
        <dbReference type="Proteomes" id="UP000325577"/>
    </source>
</evidence>
<dbReference type="Pfam" id="PF01490">
    <property type="entry name" value="Aa_trans"/>
    <property type="match status" value="1"/>
</dbReference>
<evidence type="ECO:0000256" key="2">
    <source>
        <dbReference type="ARBA" id="ARBA00022448"/>
    </source>
</evidence>
<keyword evidence="4" id="KW-0029">Amino-acid transport</keyword>
<keyword evidence="3 7" id="KW-0812">Transmembrane</keyword>
<dbReference type="AlphaFoldDB" id="A0A5J5BMS2"/>
<feature type="chain" id="PRO_5023874300" description="Amino acid transporter transmembrane domain-containing protein" evidence="8">
    <location>
        <begin position="21"/>
        <end position="276"/>
    </location>
</feature>
<evidence type="ECO:0000256" key="5">
    <source>
        <dbReference type="ARBA" id="ARBA00022989"/>
    </source>
</evidence>
<evidence type="ECO:0000256" key="7">
    <source>
        <dbReference type="SAM" id="Phobius"/>
    </source>
</evidence>
<feature type="domain" description="Amino acid transporter transmembrane" evidence="9">
    <location>
        <begin position="1"/>
        <end position="263"/>
    </location>
</feature>
<dbReference type="GO" id="GO:0016020">
    <property type="term" value="C:membrane"/>
    <property type="evidence" value="ECO:0007669"/>
    <property type="project" value="UniProtKB-SubCell"/>
</dbReference>
<organism evidence="10 11">
    <name type="scientific">Nyssa sinensis</name>
    <dbReference type="NCBI Taxonomy" id="561372"/>
    <lineage>
        <taxon>Eukaryota</taxon>
        <taxon>Viridiplantae</taxon>
        <taxon>Streptophyta</taxon>
        <taxon>Embryophyta</taxon>
        <taxon>Tracheophyta</taxon>
        <taxon>Spermatophyta</taxon>
        <taxon>Magnoliopsida</taxon>
        <taxon>eudicotyledons</taxon>
        <taxon>Gunneridae</taxon>
        <taxon>Pentapetalae</taxon>
        <taxon>asterids</taxon>
        <taxon>Cornales</taxon>
        <taxon>Nyssaceae</taxon>
        <taxon>Nyssa</taxon>
    </lineage>
</organism>
<feature type="transmembrane region" description="Helical" evidence="7">
    <location>
        <begin position="12"/>
        <end position="32"/>
    </location>
</feature>
<dbReference type="EMBL" id="CM018034">
    <property type="protein sequence ID" value="KAA8544189.1"/>
    <property type="molecule type" value="Genomic_DNA"/>
</dbReference>
<evidence type="ECO:0000256" key="1">
    <source>
        <dbReference type="ARBA" id="ARBA00004370"/>
    </source>
</evidence>
<dbReference type="OrthoDB" id="40134at2759"/>